<name>A0A1G4IGV9_TRYEQ</name>
<dbReference type="InterPro" id="IPR036743">
    <property type="entry name" value="ARPC5_sf"/>
</dbReference>
<dbReference type="VEuPathDB" id="TriTrypDB:TEOVI_000324000"/>
<organism evidence="6 7">
    <name type="scientific">Trypanosoma equiperdum</name>
    <dbReference type="NCBI Taxonomy" id="5694"/>
    <lineage>
        <taxon>Eukaryota</taxon>
        <taxon>Discoba</taxon>
        <taxon>Euglenozoa</taxon>
        <taxon>Kinetoplastea</taxon>
        <taxon>Metakinetoplastina</taxon>
        <taxon>Trypanosomatida</taxon>
        <taxon>Trypanosomatidae</taxon>
        <taxon>Trypanosoma</taxon>
    </lineage>
</organism>
<accession>A0A1G4IGV9</accession>
<comment type="subcellular location">
    <subcellularLocation>
        <location evidence="1">Cytoplasm</location>
        <location evidence="1">Cytoskeleton</location>
    </subcellularLocation>
</comment>
<proteinExistence type="inferred from homology"/>
<keyword evidence="4 5" id="KW-0206">Cytoskeleton</keyword>
<dbReference type="InterPro" id="IPR006789">
    <property type="entry name" value="ARPC5"/>
</dbReference>
<dbReference type="PANTHER" id="PTHR12644">
    <property type="entry name" value="ARP2/3 COMPLEX 16 KD SUBUNIT P16-ARC"/>
    <property type="match status" value="1"/>
</dbReference>
<dbReference type="EMBL" id="CZPT02001685">
    <property type="protein sequence ID" value="SCU71659.1"/>
    <property type="molecule type" value="Genomic_DNA"/>
</dbReference>
<comment type="function">
    <text evidence="5">Functions as component of the Arp2/3 complex which is involved in regulation of actin polymerization and together with an activating nucleation-promoting factor (NPF) mediates the formation of branched actin networks. Arp2/3 complex plays a critical role in the control of cell morphogenesis via the modulation of cell polarity development.</text>
</comment>
<comment type="caution">
    <text evidence="6">The sequence shown here is derived from an EMBL/GenBank/DDBJ whole genome shotgun (WGS) entry which is preliminary data.</text>
</comment>
<keyword evidence="7" id="KW-1185">Reference proteome</keyword>
<reference evidence="6" key="1">
    <citation type="submission" date="2016-09" db="EMBL/GenBank/DDBJ databases">
        <authorList>
            <person name="Hebert L."/>
            <person name="Moumen B."/>
        </authorList>
    </citation>
    <scope>NUCLEOTIDE SEQUENCE [LARGE SCALE GENOMIC DNA]</scope>
    <source>
        <strain evidence="6">OVI</strain>
    </source>
</reference>
<dbReference type="Gene3D" id="1.25.40.190">
    <property type="entry name" value="Actin-related protein 2/3 complex subunit 5"/>
    <property type="match status" value="1"/>
</dbReference>
<dbReference type="GO" id="GO:0030833">
    <property type="term" value="P:regulation of actin filament polymerization"/>
    <property type="evidence" value="ECO:0007669"/>
    <property type="project" value="InterPro"/>
</dbReference>
<dbReference type="GO" id="GO:0034314">
    <property type="term" value="P:Arp2/3 complex-mediated actin nucleation"/>
    <property type="evidence" value="ECO:0007669"/>
    <property type="project" value="InterPro"/>
</dbReference>
<dbReference type="GeneID" id="92377180"/>
<evidence type="ECO:0000256" key="4">
    <source>
        <dbReference type="ARBA" id="ARBA00023212"/>
    </source>
</evidence>
<evidence type="ECO:0000256" key="1">
    <source>
        <dbReference type="ARBA" id="ARBA00004245"/>
    </source>
</evidence>
<dbReference type="Pfam" id="PF04699">
    <property type="entry name" value="P16-Arc"/>
    <property type="match status" value="1"/>
</dbReference>
<evidence type="ECO:0000256" key="3">
    <source>
        <dbReference type="ARBA" id="ARBA00022490"/>
    </source>
</evidence>
<evidence type="ECO:0000313" key="6">
    <source>
        <dbReference type="EMBL" id="SCU71659.1"/>
    </source>
</evidence>
<dbReference type="Proteomes" id="UP000195570">
    <property type="component" value="Unassembled WGS sequence"/>
</dbReference>
<dbReference type="GO" id="GO:0005885">
    <property type="term" value="C:Arp2/3 protein complex"/>
    <property type="evidence" value="ECO:0007669"/>
    <property type="project" value="InterPro"/>
</dbReference>
<evidence type="ECO:0000313" key="7">
    <source>
        <dbReference type="Proteomes" id="UP000195570"/>
    </source>
</evidence>
<evidence type="ECO:0000256" key="5">
    <source>
        <dbReference type="RuleBase" id="RU004301"/>
    </source>
</evidence>
<comment type="similarity">
    <text evidence="2 5">Belongs to the ARPC5 family.</text>
</comment>
<dbReference type="SUPFAM" id="SSF69103">
    <property type="entry name" value="Arp2/3 complex 16 kDa subunit ARPC5"/>
    <property type="match status" value="1"/>
</dbReference>
<keyword evidence="3" id="KW-0963">Cytoplasm</keyword>
<evidence type="ECO:0000256" key="2">
    <source>
        <dbReference type="ARBA" id="ARBA00006084"/>
    </source>
</evidence>
<dbReference type="AlphaFoldDB" id="A0A1G4IGV9"/>
<gene>
    <name evidence="6" type="ORF">TEOVI_000324000</name>
</gene>
<protein>
    <recommendedName>
        <fullName evidence="5">Actin-related protein 2/3 complex subunit 5</fullName>
    </recommendedName>
</protein>
<dbReference type="RefSeq" id="XP_067082285.1">
    <property type="nucleotide sequence ID" value="XM_067226184.1"/>
</dbReference>
<sequence length="111" mass="12726">MKELKELLDQLQQTTYSQLTSAAVKEVSSQLHTKGTSSTEIKHVLQGINERQQDTLMKVLYFCLDRDAKNSKTYLLWHAELHNITGTGSILRVMAEKNKNYDAQNKSNEKK</sequence>